<accession>A0A370DGJ8</accession>
<sequence length="202" mass="22723">MKANNRESQRRIAYEAARILTELRSGDYNYACQKAADRLGLGNRRLMPNRDEIESALREQQRLFRGEDQATALQHLRSLAMEAMGALARFKPLLVGPVFDGTADRNSPIRLHLFADTSEEVIFALSDLHIPWDESQWRMKFGDGSKQTIPGFRFQADGTTIELVVLPTQGRFSKPLDPIDNRATQGATLSQLKQLDSHASPV</sequence>
<evidence type="ECO:0000313" key="1">
    <source>
        <dbReference type="EMBL" id="RDH83447.1"/>
    </source>
</evidence>
<organism evidence="1 2">
    <name type="scientific">endosymbiont of Escarpia spicata</name>
    <dbReference type="NCBI Taxonomy" id="2200908"/>
    <lineage>
        <taxon>Bacteria</taxon>
        <taxon>Pseudomonadati</taxon>
        <taxon>Pseudomonadota</taxon>
        <taxon>Gammaproteobacteria</taxon>
        <taxon>sulfur-oxidizing symbionts</taxon>
    </lineage>
</organism>
<keyword evidence="2" id="KW-1185">Reference proteome</keyword>
<dbReference type="AlphaFoldDB" id="A0A370DGJ8"/>
<dbReference type="Proteomes" id="UP000254771">
    <property type="component" value="Unassembled WGS sequence"/>
</dbReference>
<proteinExistence type="predicted"/>
<evidence type="ECO:0000313" key="2">
    <source>
        <dbReference type="Proteomes" id="UP000254771"/>
    </source>
</evidence>
<name>A0A370DGJ8_9GAMM</name>
<comment type="caution">
    <text evidence="1">The sequence shown here is derived from an EMBL/GenBank/DDBJ whole genome shotgun (WGS) entry which is preliminary data.</text>
</comment>
<gene>
    <name evidence="1" type="ORF">DIZ78_14305</name>
</gene>
<protein>
    <submittedName>
        <fullName evidence="1">Uncharacterized protein</fullName>
    </submittedName>
</protein>
<dbReference type="EMBL" id="QFXE01000019">
    <property type="protein sequence ID" value="RDH83447.1"/>
    <property type="molecule type" value="Genomic_DNA"/>
</dbReference>
<reference evidence="1 2" key="1">
    <citation type="journal article" date="2018" name="ISME J.">
        <title>Endosymbiont genomes yield clues of tubeworm success.</title>
        <authorList>
            <person name="Li Y."/>
            <person name="Liles M.R."/>
            <person name="Halanych K.M."/>
        </authorList>
    </citation>
    <scope>NUCLEOTIDE SEQUENCE [LARGE SCALE GENOMIC DNA]</scope>
    <source>
        <strain evidence="1">A1462</strain>
    </source>
</reference>